<dbReference type="PROSITE" id="PS50112">
    <property type="entry name" value="PAS"/>
    <property type="match status" value="2"/>
</dbReference>
<dbReference type="InterPro" id="IPR052155">
    <property type="entry name" value="Biofilm_reg_signaling"/>
</dbReference>
<dbReference type="FunFam" id="3.20.20.450:FF:000001">
    <property type="entry name" value="Cyclic di-GMP phosphodiesterase yahA"/>
    <property type="match status" value="1"/>
</dbReference>
<dbReference type="GO" id="GO:0005886">
    <property type="term" value="C:plasma membrane"/>
    <property type="evidence" value="ECO:0007669"/>
    <property type="project" value="UniProtKB-SubCell"/>
</dbReference>
<comment type="cofactor">
    <cofactor evidence="1">
        <name>Mg(2+)</name>
        <dbReference type="ChEBI" id="CHEBI:18420"/>
    </cofactor>
</comment>
<organism evidence="12 13">
    <name type="scientific">Pseudomonas mandelii PD30</name>
    <dbReference type="NCBI Taxonomy" id="1419583"/>
    <lineage>
        <taxon>Bacteria</taxon>
        <taxon>Pseudomonadati</taxon>
        <taxon>Pseudomonadota</taxon>
        <taxon>Gammaproteobacteria</taxon>
        <taxon>Pseudomonadales</taxon>
        <taxon>Pseudomonadaceae</taxon>
        <taxon>Pseudomonas</taxon>
    </lineage>
</organism>
<dbReference type="FunFam" id="3.30.70.270:FF:000001">
    <property type="entry name" value="Diguanylate cyclase domain protein"/>
    <property type="match status" value="1"/>
</dbReference>
<dbReference type="SMART" id="SM00086">
    <property type="entry name" value="PAC"/>
    <property type="match status" value="4"/>
</dbReference>
<dbReference type="CDD" id="cd01948">
    <property type="entry name" value="EAL"/>
    <property type="match status" value="1"/>
</dbReference>
<feature type="domain" description="PAS" evidence="8">
    <location>
        <begin position="681"/>
        <end position="727"/>
    </location>
</feature>
<accession>A0A059L4Q8</accession>
<keyword evidence="4" id="KW-0973">c-di-GMP</keyword>
<dbReference type="SUPFAM" id="SSF53850">
    <property type="entry name" value="Periplasmic binding protein-like II"/>
    <property type="match status" value="1"/>
</dbReference>
<feature type="transmembrane region" description="Helical" evidence="6">
    <location>
        <begin position="268"/>
        <end position="290"/>
    </location>
</feature>
<dbReference type="eggNOG" id="COG0834">
    <property type="taxonomic scope" value="Bacteria"/>
</dbReference>
<dbReference type="PROSITE" id="PS50883">
    <property type="entry name" value="EAL"/>
    <property type="match status" value="1"/>
</dbReference>
<evidence type="ECO:0000256" key="2">
    <source>
        <dbReference type="ARBA" id="ARBA00004533"/>
    </source>
</evidence>
<evidence type="ECO:0000313" key="13">
    <source>
        <dbReference type="Proteomes" id="UP000026739"/>
    </source>
</evidence>
<feature type="domain" description="EAL" evidence="10">
    <location>
        <begin position="980"/>
        <end position="1234"/>
    </location>
</feature>
<dbReference type="InterPro" id="IPR035919">
    <property type="entry name" value="EAL_sf"/>
</dbReference>
<dbReference type="PANTHER" id="PTHR44757:SF2">
    <property type="entry name" value="BIOFILM ARCHITECTURE MAINTENANCE PROTEIN MBAA"/>
    <property type="match status" value="1"/>
</dbReference>
<evidence type="ECO:0000313" key="12">
    <source>
        <dbReference type="EMBL" id="KDD69308.1"/>
    </source>
</evidence>
<dbReference type="InterPro" id="IPR000014">
    <property type="entry name" value="PAS"/>
</dbReference>
<dbReference type="InterPro" id="IPR029787">
    <property type="entry name" value="Nucleotide_cyclase"/>
</dbReference>
<dbReference type="CDD" id="cd01949">
    <property type="entry name" value="GGDEF"/>
    <property type="match status" value="1"/>
</dbReference>
<reference evidence="12 13" key="1">
    <citation type="submission" date="2013-12" db="EMBL/GenBank/DDBJ databases">
        <authorList>
            <person name="Formusa P.A."/>
            <person name="Habash M."/>
            <person name="Lee H."/>
            <person name="Trevors J.T."/>
        </authorList>
    </citation>
    <scope>NUCLEOTIDE SEQUENCE [LARGE SCALE GENOMIC DNA]</scope>
    <source>
        <strain evidence="12 13">PD30</strain>
    </source>
</reference>
<feature type="domain" description="PAC" evidence="9">
    <location>
        <begin position="634"/>
        <end position="684"/>
    </location>
</feature>
<dbReference type="CDD" id="cd01007">
    <property type="entry name" value="PBP2_BvgS_HisK_like"/>
    <property type="match status" value="1"/>
</dbReference>
<dbReference type="EC" id="3.1.4.52" evidence="3"/>
<dbReference type="Pfam" id="PF00563">
    <property type="entry name" value="EAL"/>
    <property type="match status" value="1"/>
</dbReference>
<keyword evidence="7" id="KW-0732">Signal</keyword>
<dbReference type="RefSeq" id="WP_033056225.1">
    <property type="nucleotide sequence ID" value="NZ_AZQQ01000070.1"/>
</dbReference>
<evidence type="ECO:0000256" key="6">
    <source>
        <dbReference type="SAM" id="Phobius"/>
    </source>
</evidence>
<evidence type="ECO:0000256" key="1">
    <source>
        <dbReference type="ARBA" id="ARBA00001946"/>
    </source>
</evidence>
<feature type="chain" id="PRO_5001579870" description="cyclic-guanylate-specific phosphodiesterase" evidence="7">
    <location>
        <begin position="21"/>
        <end position="1248"/>
    </location>
</feature>
<keyword evidence="6" id="KW-0812">Transmembrane</keyword>
<dbReference type="Pfam" id="PF00497">
    <property type="entry name" value="SBP_bac_3"/>
    <property type="match status" value="1"/>
</dbReference>
<dbReference type="InterPro" id="IPR035965">
    <property type="entry name" value="PAS-like_dom_sf"/>
</dbReference>
<dbReference type="SMART" id="SM00267">
    <property type="entry name" value="GGDEF"/>
    <property type="match status" value="1"/>
</dbReference>
<dbReference type="SUPFAM" id="SSF55073">
    <property type="entry name" value="Nucleotide cyclase"/>
    <property type="match status" value="1"/>
</dbReference>
<dbReference type="eggNOG" id="COG5001">
    <property type="taxonomic scope" value="Bacteria"/>
</dbReference>
<dbReference type="SUPFAM" id="SSF55785">
    <property type="entry name" value="PYP-like sensor domain (PAS domain)"/>
    <property type="match status" value="4"/>
</dbReference>
<evidence type="ECO:0000256" key="7">
    <source>
        <dbReference type="SAM" id="SignalP"/>
    </source>
</evidence>
<dbReference type="PROSITE" id="PS50113">
    <property type="entry name" value="PAC"/>
    <property type="match status" value="4"/>
</dbReference>
<evidence type="ECO:0000259" key="10">
    <source>
        <dbReference type="PROSITE" id="PS50883"/>
    </source>
</evidence>
<dbReference type="SMART" id="SM00062">
    <property type="entry name" value="PBPb"/>
    <property type="match status" value="1"/>
</dbReference>
<dbReference type="Proteomes" id="UP000026739">
    <property type="component" value="Unassembled WGS sequence"/>
</dbReference>
<dbReference type="Gene3D" id="3.30.70.270">
    <property type="match status" value="1"/>
</dbReference>
<dbReference type="AlphaFoldDB" id="A0A059L4Q8"/>
<comment type="caution">
    <text evidence="12">The sequence shown here is derived from an EMBL/GenBank/DDBJ whole genome shotgun (WGS) entry which is preliminary data.</text>
</comment>
<feature type="domain" description="PAC" evidence="9">
    <location>
        <begin position="509"/>
        <end position="559"/>
    </location>
</feature>
<dbReference type="InterPro" id="IPR001633">
    <property type="entry name" value="EAL_dom"/>
</dbReference>
<comment type="catalytic activity">
    <reaction evidence="5">
        <text>3',3'-c-di-GMP + H2O = 5'-phosphoguanylyl(3'-&gt;5')guanosine + H(+)</text>
        <dbReference type="Rhea" id="RHEA:24902"/>
        <dbReference type="ChEBI" id="CHEBI:15377"/>
        <dbReference type="ChEBI" id="CHEBI:15378"/>
        <dbReference type="ChEBI" id="CHEBI:58754"/>
        <dbReference type="ChEBI" id="CHEBI:58805"/>
        <dbReference type="EC" id="3.1.4.52"/>
    </reaction>
    <physiologicalReaction direction="left-to-right" evidence="5">
        <dbReference type="Rhea" id="RHEA:24903"/>
    </physiologicalReaction>
</comment>
<dbReference type="Pfam" id="PF08447">
    <property type="entry name" value="PAS_3"/>
    <property type="match status" value="1"/>
</dbReference>
<dbReference type="InterPro" id="IPR000160">
    <property type="entry name" value="GGDEF_dom"/>
</dbReference>
<dbReference type="SMART" id="SM00091">
    <property type="entry name" value="PAS"/>
    <property type="match status" value="4"/>
</dbReference>
<evidence type="ECO:0000259" key="8">
    <source>
        <dbReference type="PROSITE" id="PS50112"/>
    </source>
</evidence>
<sequence>MPRLPTVLFLLSLLTWTATAGALTLTDEERGWLASHPDLRLGVDASWPPFEFRDDHGRYQGLAADYIDRIRQRLAIKLTPIEPVSWTVVLEQAKQAKLDLLPGIMSTPERQTYLSFTRPYLDFPIVILAHVGGPQPRKLEDLYGLKVAVVENYAPHELLRTHNPDLNLVALPNVSSALQALGTDEVDAVVGDLASSVWSLRQLKLDGLYVSGETPYRYQLAMGVPRDNKILVGILDKVLADMTPSEINEIQEHWVGNVLDHRTFWNDLLVYGLPGLLLLIIVLAMVIRINRRLSSEISRRVDLEQELRSSEYHYRGLVESLSAIAWEARISDFTYSYVSPHAEDLLGYPLSHWLIPGFWRNIIHPADLTRAQTFCDHEVLAGRDHSLDYRVITADGRCIWVRDIVSLIEHGHEPVMRGLMIDISEAKRTEEALRLSEQKFASVFQQCPDILVIARLSDGCLLEVNEAFEEQIGLKAEDVIGQTATDLNIWGIPGVGPGLLQRLQAGSIRNLEMPFRRNNGQVFTGLISAEPFDLDTTPALVVVVRDISQLKETQKQLQTSEEKFAKAFHASPDGLLLSRQSDGLLIEVNEGFSRITGFNSAMSVDRSALELGIWVNLNERKQMLDLLHRDGFVRDFSCHIRRNDGQIRLCEVSSRPLPIGDEDCMLTIARDITERHLMQEKLQQAATVFESTAEGVLITDTQQHISAVNRAFTEITGYSESEALGHTPRLLASGLHDSAFYAAMWHQLTAEGHWQGEISNRRKNGELYPSWLTISAVRNRDKFVTHFVAVFADISSLKHAQAKLDYQAHHDPLTGLPNRTLFESRLLTALNNQQENGGQGAVLFLDLDRFKHINDSLGHPVGDLLLKGIAVRLKEQLRDIDTVARLGGDEFIILLPGLQQSSDADNIATKLLNCFSAPFQAGEHEFFISASIGTSLYPKDGCDVATLVKNADAAMYRSKAKGRNRVESYTRDLTAQASERVALEHELRRAIERNELHLHYQPKISLVDHRLVGAEALIRWRHPTFGDVPPEHFIPLAEENGMILQIGDWVLETACRQMFEWNQVYEPVGPLSVNLAGAQLRQPNLLGRIEQLLKDNRLKPGFLQLEITENFIMSQAEEALAVLHQLKHLGVQLAIDDFGTGYSSLSYLKRLPLDILKIDQSFVRGLPDDPHDAAIVRAIIALGRSMQFTIIAEGVETLAQQHFLAAEGCEQIQGYIVSLPLSPEEFAATFLRIAISDFSDSTAEKPSL</sequence>
<feature type="domain" description="PAS" evidence="8">
    <location>
        <begin position="436"/>
        <end position="483"/>
    </location>
</feature>
<dbReference type="Gene3D" id="3.30.450.20">
    <property type="entry name" value="PAS domain"/>
    <property type="match status" value="4"/>
</dbReference>
<dbReference type="InterPro" id="IPR000700">
    <property type="entry name" value="PAS-assoc_C"/>
</dbReference>
<dbReference type="InterPro" id="IPR043128">
    <property type="entry name" value="Rev_trsase/Diguanyl_cyclase"/>
</dbReference>
<keyword evidence="6" id="KW-1133">Transmembrane helix</keyword>
<feature type="signal peptide" evidence="7">
    <location>
        <begin position="1"/>
        <end position="20"/>
    </location>
</feature>
<evidence type="ECO:0000256" key="3">
    <source>
        <dbReference type="ARBA" id="ARBA00012282"/>
    </source>
</evidence>
<name>A0A059L4Q8_9PSED</name>
<evidence type="ECO:0000256" key="5">
    <source>
        <dbReference type="ARBA" id="ARBA00051114"/>
    </source>
</evidence>
<feature type="domain" description="PAC" evidence="9">
    <location>
        <begin position="754"/>
        <end position="806"/>
    </location>
</feature>
<comment type="subcellular location">
    <subcellularLocation>
        <location evidence="2">Cell inner membrane</location>
    </subcellularLocation>
</comment>
<feature type="domain" description="PAC" evidence="9">
    <location>
        <begin position="385"/>
        <end position="435"/>
    </location>
</feature>
<dbReference type="NCBIfam" id="TIGR00254">
    <property type="entry name" value="GGDEF"/>
    <property type="match status" value="1"/>
</dbReference>
<evidence type="ECO:0000259" key="9">
    <source>
        <dbReference type="PROSITE" id="PS50113"/>
    </source>
</evidence>
<dbReference type="GO" id="GO:0071111">
    <property type="term" value="F:cyclic-guanylate-specific phosphodiesterase activity"/>
    <property type="evidence" value="ECO:0007669"/>
    <property type="project" value="UniProtKB-EC"/>
</dbReference>
<dbReference type="InterPro" id="IPR001638">
    <property type="entry name" value="Solute-binding_3/MltF_N"/>
</dbReference>
<dbReference type="NCBIfam" id="TIGR00229">
    <property type="entry name" value="sensory_box"/>
    <property type="match status" value="4"/>
</dbReference>
<proteinExistence type="predicted"/>
<dbReference type="PANTHER" id="PTHR44757">
    <property type="entry name" value="DIGUANYLATE CYCLASE DGCP"/>
    <property type="match status" value="1"/>
</dbReference>
<dbReference type="InterPro" id="IPR001610">
    <property type="entry name" value="PAC"/>
</dbReference>
<dbReference type="Pfam" id="PF00990">
    <property type="entry name" value="GGDEF"/>
    <property type="match status" value="1"/>
</dbReference>
<dbReference type="SMART" id="SM00052">
    <property type="entry name" value="EAL"/>
    <property type="match status" value="1"/>
</dbReference>
<dbReference type="PROSITE" id="PS50887">
    <property type="entry name" value="GGDEF"/>
    <property type="match status" value="1"/>
</dbReference>
<gene>
    <name evidence="12" type="ORF">V466_09640</name>
</gene>
<dbReference type="EMBL" id="AZQQ01000070">
    <property type="protein sequence ID" value="KDD69308.1"/>
    <property type="molecule type" value="Genomic_DNA"/>
</dbReference>
<evidence type="ECO:0000259" key="11">
    <source>
        <dbReference type="PROSITE" id="PS50887"/>
    </source>
</evidence>
<dbReference type="Gene3D" id="3.40.190.10">
    <property type="entry name" value="Periplasmic binding protein-like II"/>
    <property type="match status" value="2"/>
</dbReference>
<dbReference type="InterPro" id="IPR013655">
    <property type="entry name" value="PAS_fold_3"/>
</dbReference>
<keyword evidence="6" id="KW-0472">Membrane</keyword>
<dbReference type="SUPFAM" id="SSF141868">
    <property type="entry name" value="EAL domain-like"/>
    <property type="match status" value="1"/>
</dbReference>
<feature type="domain" description="GGDEF" evidence="11">
    <location>
        <begin position="838"/>
        <end position="971"/>
    </location>
</feature>
<dbReference type="Gene3D" id="3.20.20.450">
    <property type="entry name" value="EAL domain"/>
    <property type="match status" value="1"/>
</dbReference>
<dbReference type="CDD" id="cd00130">
    <property type="entry name" value="PAS"/>
    <property type="match status" value="4"/>
</dbReference>
<protein>
    <recommendedName>
        <fullName evidence="3">cyclic-guanylate-specific phosphodiesterase</fullName>
        <ecNumber evidence="3">3.1.4.52</ecNumber>
    </recommendedName>
</protein>
<dbReference type="Pfam" id="PF13426">
    <property type="entry name" value="PAS_9"/>
    <property type="match status" value="3"/>
</dbReference>
<evidence type="ECO:0000256" key="4">
    <source>
        <dbReference type="ARBA" id="ARBA00022636"/>
    </source>
</evidence>
<dbReference type="GO" id="GO:0071732">
    <property type="term" value="P:cellular response to nitric oxide"/>
    <property type="evidence" value="ECO:0007669"/>
    <property type="project" value="UniProtKB-ARBA"/>
</dbReference>